<dbReference type="EMBL" id="JAIFRP010000202">
    <property type="protein sequence ID" value="KAK2578641.1"/>
    <property type="molecule type" value="Genomic_DNA"/>
</dbReference>
<dbReference type="GO" id="GO:0043139">
    <property type="term" value="F:5'-3' DNA helicase activity"/>
    <property type="evidence" value="ECO:0007669"/>
    <property type="project" value="UniProtKB-EC"/>
</dbReference>
<evidence type="ECO:0000256" key="11">
    <source>
        <dbReference type="ARBA" id="ARBA00023136"/>
    </source>
</evidence>
<dbReference type="Gene3D" id="3.40.1360.10">
    <property type="match status" value="1"/>
</dbReference>
<keyword evidence="8" id="KW-0809">Transit peptide</keyword>
<keyword evidence="3" id="KW-0547">Nucleotide-binding</keyword>
<keyword evidence="12" id="KW-0413">Isomerase</keyword>
<reference evidence="19" key="2">
    <citation type="journal article" date="2023" name="Commun. Biol.">
        <title>Intrasexual cuticular hydrocarbon dimorphism in a wasp sheds light on hydrocarbon biosynthesis genes in Hymenoptera.</title>
        <authorList>
            <person name="Moris V.C."/>
            <person name="Podsiadlowski L."/>
            <person name="Martin S."/>
            <person name="Oeyen J.P."/>
            <person name="Donath A."/>
            <person name="Petersen M."/>
            <person name="Wilbrandt J."/>
            <person name="Misof B."/>
            <person name="Liedtke D."/>
            <person name="Thamm M."/>
            <person name="Scheiner R."/>
            <person name="Schmitt T."/>
            <person name="Niehuis O."/>
        </authorList>
    </citation>
    <scope>NUCLEOTIDE SEQUENCE</scope>
    <source>
        <strain evidence="19">GBR_01_08_01A</strain>
    </source>
</reference>
<evidence type="ECO:0000256" key="9">
    <source>
        <dbReference type="ARBA" id="ARBA00023121"/>
    </source>
</evidence>
<dbReference type="Gene3D" id="3.40.50.300">
    <property type="entry name" value="P-loop containing nucleotide triphosphate hydrolases"/>
    <property type="match status" value="1"/>
</dbReference>
<feature type="domain" description="SF4 helicase" evidence="18">
    <location>
        <begin position="355"/>
        <end position="608"/>
    </location>
</feature>
<proteinExistence type="predicted"/>
<dbReference type="EC" id="5.6.2.3" evidence="14"/>
<dbReference type="CDD" id="cd01122">
    <property type="entry name" value="Twinkle_C"/>
    <property type="match status" value="1"/>
</dbReference>
<reference evidence="19" key="1">
    <citation type="submission" date="2021-08" db="EMBL/GenBank/DDBJ databases">
        <authorList>
            <person name="Misof B."/>
            <person name="Oliver O."/>
            <person name="Podsiadlowski L."/>
            <person name="Donath A."/>
            <person name="Peters R."/>
            <person name="Mayer C."/>
            <person name="Rust J."/>
            <person name="Gunkel S."/>
            <person name="Lesny P."/>
            <person name="Martin S."/>
            <person name="Oeyen J.P."/>
            <person name="Petersen M."/>
            <person name="Panagiotis P."/>
            <person name="Wilbrandt J."/>
            <person name="Tanja T."/>
        </authorList>
    </citation>
    <scope>NUCLEOTIDE SEQUENCE</scope>
    <source>
        <strain evidence="19">GBR_01_08_01A</strain>
        <tissue evidence="19">Thorax + abdomen</tissue>
    </source>
</reference>
<dbReference type="GO" id="GO:0003697">
    <property type="term" value="F:single-stranded DNA binding"/>
    <property type="evidence" value="ECO:0007669"/>
    <property type="project" value="InterPro"/>
</dbReference>
<evidence type="ECO:0000256" key="12">
    <source>
        <dbReference type="ARBA" id="ARBA00023235"/>
    </source>
</evidence>
<evidence type="ECO:0000256" key="10">
    <source>
        <dbReference type="ARBA" id="ARBA00023128"/>
    </source>
</evidence>
<evidence type="ECO:0000256" key="16">
    <source>
        <dbReference type="ARBA" id="ARBA00075597"/>
    </source>
</evidence>
<keyword evidence="5" id="KW-0378">Hydrolase</keyword>
<dbReference type="FunFam" id="3.40.50.300:FF:000845">
    <property type="entry name" value="Mitochondrial helicase twinkle"/>
    <property type="match status" value="1"/>
</dbReference>
<organism evidence="19 20">
    <name type="scientific">Odynerus spinipes</name>
    <dbReference type="NCBI Taxonomy" id="1348599"/>
    <lineage>
        <taxon>Eukaryota</taxon>
        <taxon>Metazoa</taxon>
        <taxon>Ecdysozoa</taxon>
        <taxon>Arthropoda</taxon>
        <taxon>Hexapoda</taxon>
        <taxon>Insecta</taxon>
        <taxon>Pterygota</taxon>
        <taxon>Neoptera</taxon>
        <taxon>Endopterygota</taxon>
        <taxon>Hymenoptera</taxon>
        <taxon>Apocrita</taxon>
        <taxon>Aculeata</taxon>
        <taxon>Vespoidea</taxon>
        <taxon>Vespidae</taxon>
        <taxon>Eumeninae</taxon>
        <taxon>Odynerus</taxon>
    </lineage>
</organism>
<evidence type="ECO:0000313" key="20">
    <source>
        <dbReference type="Proteomes" id="UP001258017"/>
    </source>
</evidence>
<keyword evidence="20" id="KW-1185">Reference proteome</keyword>
<keyword evidence="11" id="KW-0472">Membrane</keyword>
<evidence type="ECO:0000256" key="1">
    <source>
        <dbReference type="ARBA" id="ARBA00004436"/>
    </source>
</evidence>
<gene>
    <name evidence="19" type="ORF">KPH14_012133</name>
</gene>
<keyword evidence="4" id="KW-0999">Mitochondrion inner membrane</keyword>
<sequence>MFVRLLRCALKKKRIKSHPIDRCYHKDHSDLVTNVSLVGIRQTLRQKSIAFMEGHTCINVDCPICEIDKRAKSPKIYINKTTGFFMCDKCKSVGSWNILEKLLSLKMSSKTLAEFEKLKKNLLVEKDYTDVWTNMKKHCLDVSKLSKDTYEKIVNMLSLKNMSQEDISMLNCLYDEGKNVLYFPLYAFGHYLVGFKHLSLNTRSELTVPTSDVSGLIVYKQKNTRSDSTAIVVPTIPDLLALISQKSMNLIICLPYNLQYLPQQVLPSLENFKKLILWFGNDDSSWDTARHFAKKLNEERCYFVRPTDVQPRPKVAIDLGYDVRNIIQNAQPIWHKSITTFRYLRNDVLSDLQNIDKVQGIKWKRYPTLNRILKGHRRGEFTILTGPTGCGKTTFMSEYSLDLALQGVNTLWGSFEIRNARLAKTMLQQMAGVSLDDNLVDFDMYADAFEKLPIYFMTFHGQQNIKVVMDAVEHATYVHDISHVIIDNVQFMMGTSDESKHVDRFWRQDRIIAAFRTFATKYNCHVTLVIHPRKERDDEELTTSSIFGSAKASQEADNVLIIQDKRLTSIRGKKYLQVAKNRYSGDLGVMPLDFDKSSLSYATKKKLKSETKSSTKDDLNKESISRSTDLSQSNEQ</sequence>
<evidence type="ECO:0000256" key="14">
    <source>
        <dbReference type="ARBA" id="ARBA00044969"/>
    </source>
</evidence>
<keyword evidence="10" id="KW-0496">Mitochondrion</keyword>
<evidence type="ECO:0000256" key="13">
    <source>
        <dbReference type="ARBA" id="ARBA00023271"/>
    </source>
</evidence>
<dbReference type="GO" id="GO:0005524">
    <property type="term" value="F:ATP binding"/>
    <property type="evidence" value="ECO:0007669"/>
    <property type="project" value="UniProtKB-KW"/>
</dbReference>
<evidence type="ECO:0000313" key="19">
    <source>
        <dbReference type="EMBL" id="KAK2578641.1"/>
    </source>
</evidence>
<comment type="catalytic activity">
    <reaction evidence="15">
        <text>ATP + H2O = ADP + phosphate + H(+)</text>
        <dbReference type="Rhea" id="RHEA:13065"/>
        <dbReference type="ChEBI" id="CHEBI:15377"/>
        <dbReference type="ChEBI" id="CHEBI:15378"/>
        <dbReference type="ChEBI" id="CHEBI:30616"/>
        <dbReference type="ChEBI" id="CHEBI:43474"/>
        <dbReference type="ChEBI" id="CHEBI:456216"/>
        <dbReference type="EC" id="5.6.2.3"/>
    </reaction>
</comment>
<evidence type="ECO:0000256" key="2">
    <source>
        <dbReference type="ARBA" id="ARBA00004637"/>
    </source>
</evidence>
<evidence type="ECO:0000256" key="7">
    <source>
        <dbReference type="ARBA" id="ARBA00022840"/>
    </source>
</evidence>
<feature type="compositionally biased region" description="Polar residues" evidence="17">
    <location>
        <begin position="625"/>
        <end position="636"/>
    </location>
</feature>
<dbReference type="GO" id="GO:0008289">
    <property type="term" value="F:lipid binding"/>
    <property type="evidence" value="ECO:0007669"/>
    <property type="project" value="UniProtKB-KW"/>
</dbReference>
<dbReference type="InterPro" id="IPR027417">
    <property type="entry name" value="P-loop_NTPase"/>
</dbReference>
<dbReference type="GO" id="GO:0005743">
    <property type="term" value="C:mitochondrial inner membrane"/>
    <property type="evidence" value="ECO:0007669"/>
    <property type="project" value="UniProtKB-SubCell"/>
</dbReference>
<name>A0AAD9VL03_9HYME</name>
<dbReference type="GO" id="GO:0016787">
    <property type="term" value="F:hydrolase activity"/>
    <property type="evidence" value="ECO:0007669"/>
    <property type="project" value="UniProtKB-KW"/>
</dbReference>
<dbReference type="GO" id="GO:0042645">
    <property type="term" value="C:mitochondrial nucleoid"/>
    <property type="evidence" value="ECO:0007669"/>
    <property type="project" value="UniProtKB-SubCell"/>
</dbReference>
<keyword evidence="13" id="KW-1135">Mitochondrion nucleoid</keyword>
<evidence type="ECO:0000259" key="18">
    <source>
        <dbReference type="PROSITE" id="PS51199"/>
    </source>
</evidence>
<keyword evidence="7" id="KW-0067">ATP-binding</keyword>
<feature type="compositionally biased region" description="Basic and acidic residues" evidence="17">
    <location>
        <begin position="608"/>
        <end position="624"/>
    </location>
</feature>
<evidence type="ECO:0000256" key="5">
    <source>
        <dbReference type="ARBA" id="ARBA00022801"/>
    </source>
</evidence>
<evidence type="ECO:0000256" key="17">
    <source>
        <dbReference type="SAM" id="MobiDB-lite"/>
    </source>
</evidence>
<dbReference type="Proteomes" id="UP001258017">
    <property type="component" value="Unassembled WGS sequence"/>
</dbReference>
<dbReference type="PANTHER" id="PTHR12873:SF0">
    <property type="entry name" value="TWINKLE MTDNA HELICASE"/>
    <property type="match status" value="1"/>
</dbReference>
<evidence type="ECO:0000256" key="6">
    <source>
        <dbReference type="ARBA" id="ARBA00022806"/>
    </source>
</evidence>
<feature type="region of interest" description="Disordered" evidence="17">
    <location>
        <begin position="604"/>
        <end position="636"/>
    </location>
</feature>
<keyword evidence="6" id="KW-0347">Helicase</keyword>
<evidence type="ECO:0000256" key="8">
    <source>
        <dbReference type="ARBA" id="ARBA00022946"/>
    </source>
</evidence>
<evidence type="ECO:0000256" key="3">
    <source>
        <dbReference type="ARBA" id="ARBA00022741"/>
    </source>
</evidence>
<protein>
    <recommendedName>
        <fullName evidence="14">DNA 5'-3' helicase</fullName>
        <ecNumber evidence="14">5.6.2.3</ecNumber>
    </recommendedName>
    <alternativeName>
        <fullName evidence="16">Twinkle protein, mitochondrial</fullName>
    </alternativeName>
</protein>
<dbReference type="PANTHER" id="PTHR12873">
    <property type="entry name" value="T7-LIKE MITOCHONDRIAL DNA HELICASE"/>
    <property type="match status" value="1"/>
</dbReference>
<dbReference type="AlphaFoldDB" id="A0AAD9VL03"/>
<dbReference type="GO" id="GO:0006264">
    <property type="term" value="P:mitochondrial DNA replication"/>
    <property type="evidence" value="ECO:0007669"/>
    <property type="project" value="TreeGrafter"/>
</dbReference>
<dbReference type="InterPro" id="IPR007694">
    <property type="entry name" value="DNA_helicase_DnaB-like_C"/>
</dbReference>
<dbReference type="Pfam" id="PF13481">
    <property type="entry name" value="AAA_25"/>
    <property type="match status" value="1"/>
</dbReference>
<dbReference type="SUPFAM" id="SSF52540">
    <property type="entry name" value="P-loop containing nucleoside triphosphate hydrolases"/>
    <property type="match status" value="1"/>
</dbReference>
<evidence type="ECO:0000256" key="4">
    <source>
        <dbReference type="ARBA" id="ARBA00022792"/>
    </source>
</evidence>
<evidence type="ECO:0000256" key="15">
    <source>
        <dbReference type="ARBA" id="ARBA00048954"/>
    </source>
</evidence>
<accession>A0AAD9VL03</accession>
<keyword evidence="9" id="KW-0446">Lipid-binding</keyword>
<dbReference type="InterPro" id="IPR027032">
    <property type="entry name" value="Twinkle-like"/>
</dbReference>
<comment type="subcellular location">
    <subcellularLocation>
        <location evidence="2">Mitochondrion inner membrane</location>
        <topology evidence="2">Peripheral membrane protein</topology>
    </subcellularLocation>
    <subcellularLocation>
        <location evidence="1">Mitochondrion matrix</location>
        <location evidence="1">Mitochondrion nucleoid</location>
    </subcellularLocation>
</comment>
<comment type="caution">
    <text evidence="19">The sequence shown here is derived from an EMBL/GenBank/DDBJ whole genome shotgun (WGS) entry which is preliminary data.</text>
</comment>
<dbReference type="PROSITE" id="PS51199">
    <property type="entry name" value="SF4_HELICASE"/>
    <property type="match status" value="1"/>
</dbReference>